<dbReference type="AlphaFoldDB" id="A0AAV4VSU0"/>
<protein>
    <submittedName>
        <fullName evidence="1">Uncharacterized protein</fullName>
    </submittedName>
</protein>
<proteinExistence type="predicted"/>
<gene>
    <name evidence="1" type="ORF">CEXT_95271</name>
</gene>
<comment type="caution">
    <text evidence="1">The sequence shown here is derived from an EMBL/GenBank/DDBJ whole genome shotgun (WGS) entry which is preliminary data.</text>
</comment>
<evidence type="ECO:0000313" key="2">
    <source>
        <dbReference type="Proteomes" id="UP001054945"/>
    </source>
</evidence>
<evidence type="ECO:0000313" key="1">
    <source>
        <dbReference type="EMBL" id="GIY73397.1"/>
    </source>
</evidence>
<sequence length="100" mass="10945">MATFGLCEDLSPRLEIELVGEALCFIRVGRLNEKCCEPCLQGGCHFLRPVRKYCSVAISASKLWGNSQVSMATFGHCEDLSPPVEIELVGEARVLCAGKR</sequence>
<dbReference type="EMBL" id="BPLR01015077">
    <property type="protein sequence ID" value="GIY73397.1"/>
    <property type="molecule type" value="Genomic_DNA"/>
</dbReference>
<dbReference type="Proteomes" id="UP001054945">
    <property type="component" value="Unassembled WGS sequence"/>
</dbReference>
<organism evidence="1 2">
    <name type="scientific">Caerostris extrusa</name>
    <name type="common">Bark spider</name>
    <name type="synonym">Caerostris bankana</name>
    <dbReference type="NCBI Taxonomy" id="172846"/>
    <lineage>
        <taxon>Eukaryota</taxon>
        <taxon>Metazoa</taxon>
        <taxon>Ecdysozoa</taxon>
        <taxon>Arthropoda</taxon>
        <taxon>Chelicerata</taxon>
        <taxon>Arachnida</taxon>
        <taxon>Araneae</taxon>
        <taxon>Araneomorphae</taxon>
        <taxon>Entelegynae</taxon>
        <taxon>Araneoidea</taxon>
        <taxon>Araneidae</taxon>
        <taxon>Caerostris</taxon>
    </lineage>
</organism>
<keyword evidence="2" id="KW-1185">Reference proteome</keyword>
<reference evidence="1 2" key="1">
    <citation type="submission" date="2021-06" db="EMBL/GenBank/DDBJ databases">
        <title>Caerostris extrusa draft genome.</title>
        <authorList>
            <person name="Kono N."/>
            <person name="Arakawa K."/>
        </authorList>
    </citation>
    <scope>NUCLEOTIDE SEQUENCE [LARGE SCALE GENOMIC DNA]</scope>
</reference>
<name>A0AAV4VSU0_CAEEX</name>
<accession>A0AAV4VSU0</accession>